<dbReference type="InterPro" id="IPR018957">
    <property type="entry name" value="Znf_C3HC4_RING-type"/>
</dbReference>
<name>A0A4Z1SS74_GIAMU</name>
<accession>A0A4Z1SS74</accession>
<evidence type="ECO:0000259" key="13">
    <source>
        <dbReference type="PROSITE" id="PS50089"/>
    </source>
</evidence>
<feature type="domain" description="RING-type" evidence="13">
    <location>
        <begin position="17"/>
        <end position="57"/>
    </location>
</feature>
<dbReference type="InterPro" id="IPR013083">
    <property type="entry name" value="Znf_RING/FYVE/PHD"/>
</dbReference>
<evidence type="ECO:0000256" key="1">
    <source>
        <dbReference type="ARBA" id="ARBA00000900"/>
    </source>
</evidence>
<dbReference type="Gene3D" id="3.30.40.10">
    <property type="entry name" value="Zinc/RING finger domain, C3HC4 (zinc finger)"/>
    <property type="match status" value="1"/>
</dbReference>
<evidence type="ECO:0000256" key="6">
    <source>
        <dbReference type="ARBA" id="ARBA00022723"/>
    </source>
</evidence>
<dbReference type="GO" id="GO:0005783">
    <property type="term" value="C:endoplasmic reticulum"/>
    <property type="evidence" value="ECO:0007669"/>
    <property type="project" value="InterPro"/>
</dbReference>
<dbReference type="OrthoDB" id="6270329at2759"/>
<organism evidence="14 15">
    <name type="scientific">Giardia muris</name>
    <dbReference type="NCBI Taxonomy" id="5742"/>
    <lineage>
        <taxon>Eukaryota</taxon>
        <taxon>Metamonada</taxon>
        <taxon>Diplomonadida</taxon>
        <taxon>Hexamitidae</taxon>
        <taxon>Giardiinae</taxon>
        <taxon>Giardia</taxon>
    </lineage>
</organism>
<evidence type="ECO:0000256" key="9">
    <source>
        <dbReference type="ARBA" id="ARBA00022833"/>
    </source>
</evidence>
<keyword evidence="6" id="KW-0479">Metal-binding</keyword>
<dbReference type="EMBL" id="VDLU01000005">
    <property type="protein sequence ID" value="TNJ26508.1"/>
    <property type="molecule type" value="Genomic_DNA"/>
</dbReference>
<dbReference type="SUPFAM" id="SSF57850">
    <property type="entry name" value="RING/U-box"/>
    <property type="match status" value="1"/>
</dbReference>
<proteinExistence type="predicted"/>
<sequence length="192" mass="21639">MDPSASSENSDAGLYACPICLNEANFAVVTRCGHIYCYACLRQWLASSRNFDCAVCHTPIDVANDLVPLYAGRQEGEDPRDLRSMSADIDKIRAEARARRQQERPRRRIQLGMNIGGFQVQFRDAPRLDEVIQAIFGGNGGAGENEHLDEPVVQRWRRVTRFVLTILFAVAWVILQLVASRPRVYVFGGEQR</sequence>
<comment type="catalytic activity">
    <reaction evidence="1">
        <text>S-ubiquitinyl-[E2 ubiquitin-conjugating enzyme]-L-cysteine + [acceptor protein]-L-lysine = [E2 ubiquitin-conjugating enzyme]-L-cysteine + N(6)-ubiquitinyl-[acceptor protein]-L-lysine.</text>
        <dbReference type="EC" id="2.3.2.27"/>
    </reaction>
</comment>
<evidence type="ECO:0000256" key="3">
    <source>
        <dbReference type="ARBA" id="ARBA00004906"/>
    </source>
</evidence>
<dbReference type="AlphaFoldDB" id="A0A4Z1SS74"/>
<comment type="subcellular location">
    <subcellularLocation>
        <location evidence="2">Endomembrane system</location>
    </subcellularLocation>
</comment>
<evidence type="ECO:0000256" key="10">
    <source>
        <dbReference type="ARBA" id="ARBA00023136"/>
    </source>
</evidence>
<dbReference type="GO" id="GO:0008270">
    <property type="term" value="F:zinc ion binding"/>
    <property type="evidence" value="ECO:0007669"/>
    <property type="project" value="UniProtKB-KW"/>
</dbReference>
<keyword evidence="5" id="KW-0808">Transferase</keyword>
<evidence type="ECO:0000256" key="11">
    <source>
        <dbReference type="PROSITE-ProRule" id="PRU00175"/>
    </source>
</evidence>
<dbReference type="InterPro" id="IPR045103">
    <property type="entry name" value="RNF5/RNF185-like"/>
</dbReference>
<keyword evidence="10 12" id="KW-0472">Membrane</keyword>
<gene>
    <name evidence="14" type="ORF">GMRT_10501</name>
</gene>
<evidence type="ECO:0000313" key="14">
    <source>
        <dbReference type="EMBL" id="TNJ26508.1"/>
    </source>
</evidence>
<dbReference type="GO" id="GO:0061630">
    <property type="term" value="F:ubiquitin protein ligase activity"/>
    <property type="evidence" value="ECO:0007669"/>
    <property type="project" value="UniProtKB-EC"/>
</dbReference>
<comment type="pathway">
    <text evidence="3">Protein modification; protein ubiquitination.</text>
</comment>
<evidence type="ECO:0000256" key="5">
    <source>
        <dbReference type="ARBA" id="ARBA00022679"/>
    </source>
</evidence>
<evidence type="ECO:0000256" key="8">
    <source>
        <dbReference type="ARBA" id="ARBA00022786"/>
    </source>
</evidence>
<keyword evidence="9" id="KW-0862">Zinc</keyword>
<dbReference type="PROSITE" id="PS50089">
    <property type="entry name" value="ZF_RING_2"/>
    <property type="match status" value="1"/>
</dbReference>
<evidence type="ECO:0000256" key="12">
    <source>
        <dbReference type="SAM" id="Phobius"/>
    </source>
</evidence>
<evidence type="ECO:0000256" key="4">
    <source>
        <dbReference type="ARBA" id="ARBA00012483"/>
    </source>
</evidence>
<dbReference type="GO" id="GO:0016567">
    <property type="term" value="P:protein ubiquitination"/>
    <property type="evidence" value="ECO:0007669"/>
    <property type="project" value="UniProtKB-UniPathway"/>
</dbReference>
<keyword evidence="12" id="KW-1133">Transmembrane helix</keyword>
<dbReference type="PANTHER" id="PTHR12313">
    <property type="entry name" value="E3 UBIQUITIN-PROTEIN LIGASE RNF5-RELATED"/>
    <property type="match status" value="1"/>
</dbReference>
<dbReference type="InterPro" id="IPR001841">
    <property type="entry name" value="Znf_RING"/>
</dbReference>
<dbReference type="InterPro" id="IPR017907">
    <property type="entry name" value="Znf_RING_CS"/>
</dbReference>
<protein>
    <recommendedName>
        <fullName evidence="4">RING-type E3 ubiquitin transferase</fullName>
        <ecNumber evidence="4">2.3.2.27</ecNumber>
    </recommendedName>
</protein>
<evidence type="ECO:0000313" key="15">
    <source>
        <dbReference type="Proteomes" id="UP000315496"/>
    </source>
</evidence>
<evidence type="ECO:0000256" key="2">
    <source>
        <dbReference type="ARBA" id="ARBA00004308"/>
    </source>
</evidence>
<evidence type="ECO:0000256" key="7">
    <source>
        <dbReference type="ARBA" id="ARBA00022771"/>
    </source>
</evidence>
<reference evidence="14 15" key="1">
    <citation type="submission" date="2019-05" db="EMBL/GenBank/DDBJ databases">
        <title>The compact genome of Giardia muris reveals important steps in the evolution of intestinal protozoan parasites.</title>
        <authorList>
            <person name="Xu F."/>
            <person name="Jimenez-Gonzalez A."/>
            <person name="Einarsson E."/>
            <person name="Astvaldsson A."/>
            <person name="Peirasmaki D."/>
            <person name="Eckmann L."/>
            <person name="Andersson J.O."/>
            <person name="Svard S.G."/>
            <person name="Jerlstrom-Hultqvist J."/>
        </authorList>
    </citation>
    <scope>NUCLEOTIDE SEQUENCE [LARGE SCALE GENOMIC DNA]</scope>
    <source>
        <strain evidence="14 15">Roberts-Thomson</strain>
    </source>
</reference>
<dbReference type="GO" id="GO:0006511">
    <property type="term" value="P:ubiquitin-dependent protein catabolic process"/>
    <property type="evidence" value="ECO:0007669"/>
    <property type="project" value="InterPro"/>
</dbReference>
<dbReference type="PROSITE" id="PS00518">
    <property type="entry name" value="ZF_RING_1"/>
    <property type="match status" value="1"/>
</dbReference>
<dbReference type="UniPathway" id="UPA00143"/>
<comment type="caution">
    <text evidence="14">The sequence shown here is derived from an EMBL/GenBank/DDBJ whole genome shotgun (WGS) entry which is preliminary data.</text>
</comment>
<dbReference type="SMART" id="SM00184">
    <property type="entry name" value="RING"/>
    <property type="match status" value="1"/>
</dbReference>
<keyword evidence="12" id="KW-0812">Transmembrane</keyword>
<dbReference type="Proteomes" id="UP000315496">
    <property type="component" value="Chromosome 5"/>
</dbReference>
<keyword evidence="8" id="KW-0833">Ubl conjugation pathway</keyword>
<keyword evidence="7 11" id="KW-0863">Zinc-finger</keyword>
<dbReference type="EC" id="2.3.2.27" evidence="4"/>
<dbReference type="Pfam" id="PF00097">
    <property type="entry name" value="zf-C3HC4"/>
    <property type="match status" value="1"/>
</dbReference>
<feature type="transmembrane region" description="Helical" evidence="12">
    <location>
        <begin position="162"/>
        <end position="179"/>
    </location>
</feature>
<dbReference type="VEuPathDB" id="GiardiaDB:GMRT_10501"/>
<keyword evidence="15" id="KW-1185">Reference proteome</keyword>